<dbReference type="InterPro" id="IPR003709">
    <property type="entry name" value="VanY-like_core_dom"/>
</dbReference>
<feature type="domain" description="D-alanyl-D-alanine carboxypeptidase-like core" evidence="1">
    <location>
        <begin position="88"/>
        <end position="230"/>
    </location>
</feature>
<evidence type="ECO:0000313" key="5">
    <source>
        <dbReference type="Proteomes" id="UP000727071"/>
    </source>
</evidence>
<evidence type="ECO:0000313" key="2">
    <source>
        <dbReference type="EMBL" id="MBZ5999271.1"/>
    </source>
</evidence>
<gene>
    <name evidence="3" type="ORF">KII88_08800</name>
    <name evidence="2" type="ORF">KIJ07_02360</name>
</gene>
<dbReference type="SUPFAM" id="SSF55166">
    <property type="entry name" value="Hedgehog/DD-peptidase"/>
    <property type="match status" value="1"/>
</dbReference>
<keyword evidence="4" id="KW-1185">Reference proteome</keyword>
<evidence type="ECO:0000259" key="1">
    <source>
        <dbReference type="Pfam" id="PF02557"/>
    </source>
</evidence>
<comment type="caution">
    <text evidence="3">The sequence shown here is derived from an EMBL/GenBank/DDBJ whole genome shotgun (WGS) entry which is preliminary data.</text>
</comment>
<proteinExistence type="predicted"/>
<dbReference type="Pfam" id="PF02557">
    <property type="entry name" value="VanY"/>
    <property type="match status" value="1"/>
</dbReference>
<dbReference type="CDD" id="cd14852">
    <property type="entry name" value="LD-carboxypeptidase"/>
    <property type="match status" value="1"/>
</dbReference>
<accession>A0AB35G283</accession>
<evidence type="ECO:0000313" key="4">
    <source>
        <dbReference type="Proteomes" id="UP000705994"/>
    </source>
</evidence>
<dbReference type="Proteomes" id="UP000727071">
    <property type="component" value="Unassembled WGS sequence"/>
</dbReference>
<dbReference type="PANTHER" id="PTHR34385">
    <property type="entry name" value="D-ALANYL-D-ALANINE CARBOXYPEPTIDASE"/>
    <property type="match status" value="1"/>
</dbReference>
<dbReference type="Gene3D" id="3.30.1380.10">
    <property type="match status" value="1"/>
</dbReference>
<reference evidence="3 4" key="1">
    <citation type="submission" date="2021-05" db="EMBL/GenBank/DDBJ databases">
        <title>Pangenome of Leuconostoc gelidum warrants species status for Leuconostoc gelidum subsp. gasicomitatum.</title>
        <authorList>
            <person name="Johansson P."/>
            <person name="Sade E."/>
            <person name="Hultman J."/>
            <person name="Auvinen P."/>
            <person name="Bjorkroth J."/>
        </authorList>
    </citation>
    <scope>NUCLEOTIDE SEQUENCE</scope>
    <source>
        <strain evidence="2 4">AMKR21</strain>
        <strain evidence="3">C220d</strain>
    </source>
</reference>
<dbReference type="EMBL" id="JAHBFX010000001">
    <property type="protein sequence ID" value="MBZ5999271.1"/>
    <property type="molecule type" value="Genomic_DNA"/>
</dbReference>
<sequence>MKMHSKRLVGLILGLVITCVVTLYAICYVNHSNKLIKKQQVVQKSSIKSLRHTLPKQTKVSDWQLILINKQHPRTSEIHFNKVTVDGKQMDQRIEKSLTDFRAGAKIAGYDTTLVSAYRSIADQSEVYQNSLRQNEANGMDEKAATKLTKSVIQTPGSSEHQTGLAVDLAGNDALAKYPALMAQMDEFKSQRWLMKHASDYGFVLRYLNDSKSMSQTGIDYESWHFRYVGIANARYMVQHHLTLEAYLDMLRNATQN</sequence>
<dbReference type="InterPro" id="IPR058193">
    <property type="entry name" value="VanY/YodJ_core_dom"/>
</dbReference>
<protein>
    <submittedName>
        <fullName evidence="3">M15 family metallopeptidase</fullName>
    </submittedName>
</protein>
<dbReference type="AlphaFoldDB" id="A0AB35G283"/>
<evidence type="ECO:0000313" key="3">
    <source>
        <dbReference type="EMBL" id="MBZ6016615.1"/>
    </source>
</evidence>
<dbReference type="GO" id="GO:0006508">
    <property type="term" value="P:proteolysis"/>
    <property type="evidence" value="ECO:0007669"/>
    <property type="project" value="InterPro"/>
</dbReference>
<dbReference type="InterPro" id="IPR052179">
    <property type="entry name" value="DD-CPase-like"/>
</dbReference>
<dbReference type="PANTHER" id="PTHR34385:SF1">
    <property type="entry name" value="PEPTIDOGLYCAN L-ALANYL-D-GLUTAMATE ENDOPEPTIDASE CWLK"/>
    <property type="match status" value="1"/>
</dbReference>
<dbReference type="RefSeq" id="WP_224145571.1">
    <property type="nucleotide sequence ID" value="NZ_JAHBFO010000026.1"/>
</dbReference>
<dbReference type="GO" id="GO:0008233">
    <property type="term" value="F:peptidase activity"/>
    <property type="evidence" value="ECO:0007669"/>
    <property type="project" value="InterPro"/>
</dbReference>
<dbReference type="InterPro" id="IPR009045">
    <property type="entry name" value="Zn_M74/Hedgehog-like"/>
</dbReference>
<organism evidence="3 5">
    <name type="scientific">Leuconostoc gelidum subsp. gelidum</name>
    <dbReference type="NCBI Taxonomy" id="1607839"/>
    <lineage>
        <taxon>Bacteria</taxon>
        <taxon>Bacillati</taxon>
        <taxon>Bacillota</taxon>
        <taxon>Bacilli</taxon>
        <taxon>Lactobacillales</taxon>
        <taxon>Lactobacillaceae</taxon>
        <taxon>Leuconostoc</taxon>
        <taxon>Leuconostoc gelidum group</taxon>
    </lineage>
</organism>
<name>A0AB35G283_LEUGE</name>
<dbReference type="Proteomes" id="UP000705994">
    <property type="component" value="Unassembled WGS sequence"/>
</dbReference>
<dbReference type="EMBL" id="JAHBFV010000024">
    <property type="protein sequence ID" value="MBZ6016615.1"/>
    <property type="molecule type" value="Genomic_DNA"/>
</dbReference>